<keyword evidence="4 5" id="KW-0472">Membrane</keyword>
<dbReference type="InterPro" id="IPR005828">
    <property type="entry name" value="MFS_sugar_transport-like"/>
</dbReference>
<keyword evidence="3 5" id="KW-1133">Transmembrane helix</keyword>
<evidence type="ECO:0000256" key="4">
    <source>
        <dbReference type="ARBA" id="ARBA00023136"/>
    </source>
</evidence>
<gene>
    <name evidence="6" type="ORF">J7337_006254</name>
</gene>
<dbReference type="GeneID" id="68314110"/>
<dbReference type="KEGG" id="fmu:J7337_006254"/>
<evidence type="ECO:0000256" key="3">
    <source>
        <dbReference type="ARBA" id="ARBA00022989"/>
    </source>
</evidence>
<feature type="transmembrane region" description="Helical" evidence="5">
    <location>
        <begin position="59"/>
        <end position="78"/>
    </location>
</feature>
<evidence type="ECO:0000256" key="2">
    <source>
        <dbReference type="ARBA" id="ARBA00022692"/>
    </source>
</evidence>
<dbReference type="InterPro" id="IPR050360">
    <property type="entry name" value="MFS_Sugar_Transporters"/>
</dbReference>
<accession>A0A9P8DJS3</accession>
<sequence>MPLVLENRGYQSNITVQNFQSVFYQTVGFTGHTSLMISGVKSSIYLVFVADKTPRTRTLWTGSIVLCVMIPICMALSAGIGSSNNDNQAGARGATASIFLYSISYAIFFNVMIWVVACKLSPFLRTKGMALAVATKAIVAVVLSQITPLATANVSWGYVYGTLKWNRSE</sequence>
<keyword evidence="7" id="KW-1185">Reference proteome</keyword>
<organism evidence="6 7">
    <name type="scientific">Fusarium musae</name>
    <dbReference type="NCBI Taxonomy" id="1042133"/>
    <lineage>
        <taxon>Eukaryota</taxon>
        <taxon>Fungi</taxon>
        <taxon>Dikarya</taxon>
        <taxon>Ascomycota</taxon>
        <taxon>Pezizomycotina</taxon>
        <taxon>Sordariomycetes</taxon>
        <taxon>Hypocreomycetidae</taxon>
        <taxon>Hypocreales</taxon>
        <taxon>Nectriaceae</taxon>
        <taxon>Fusarium</taxon>
    </lineage>
</organism>
<dbReference type="InterPro" id="IPR036259">
    <property type="entry name" value="MFS_trans_sf"/>
</dbReference>
<dbReference type="PANTHER" id="PTHR48022:SF2">
    <property type="entry name" value="PLASTIDIC GLUCOSE TRANSPORTER 4"/>
    <property type="match status" value="1"/>
</dbReference>
<dbReference type="Proteomes" id="UP000827133">
    <property type="component" value="Unassembled WGS sequence"/>
</dbReference>
<evidence type="ECO:0000256" key="1">
    <source>
        <dbReference type="ARBA" id="ARBA00004141"/>
    </source>
</evidence>
<evidence type="ECO:0000313" key="7">
    <source>
        <dbReference type="Proteomes" id="UP000827133"/>
    </source>
</evidence>
<name>A0A9P8DJS3_9HYPO</name>
<evidence type="ECO:0000313" key="6">
    <source>
        <dbReference type="EMBL" id="KAG9503409.1"/>
    </source>
</evidence>
<dbReference type="EMBL" id="JAHBCI010000004">
    <property type="protein sequence ID" value="KAG9503409.1"/>
    <property type="molecule type" value="Genomic_DNA"/>
</dbReference>
<keyword evidence="2 5" id="KW-0812">Transmembrane</keyword>
<dbReference type="SUPFAM" id="SSF103473">
    <property type="entry name" value="MFS general substrate transporter"/>
    <property type="match status" value="1"/>
</dbReference>
<comment type="caution">
    <text evidence="6">The sequence shown here is derived from an EMBL/GenBank/DDBJ whole genome shotgun (WGS) entry which is preliminary data.</text>
</comment>
<feature type="transmembrane region" description="Helical" evidence="5">
    <location>
        <begin position="98"/>
        <end position="117"/>
    </location>
</feature>
<protein>
    <submittedName>
        <fullName evidence="6">Uncharacterized protein</fullName>
    </submittedName>
</protein>
<feature type="transmembrane region" description="Helical" evidence="5">
    <location>
        <begin position="22"/>
        <end position="47"/>
    </location>
</feature>
<dbReference type="GO" id="GO:0016020">
    <property type="term" value="C:membrane"/>
    <property type="evidence" value="ECO:0007669"/>
    <property type="project" value="UniProtKB-SubCell"/>
</dbReference>
<evidence type="ECO:0000256" key="5">
    <source>
        <dbReference type="SAM" id="Phobius"/>
    </source>
</evidence>
<dbReference type="Pfam" id="PF00083">
    <property type="entry name" value="Sugar_tr"/>
    <property type="match status" value="1"/>
</dbReference>
<comment type="subcellular location">
    <subcellularLocation>
        <location evidence="1">Membrane</location>
        <topology evidence="1">Multi-pass membrane protein</topology>
    </subcellularLocation>
</comment>
<dbReference type="GO" id="GO:0005351">
    <property type="term" value="F:carbohydrate:proton symporter activity"/>
    <property type="evidence" value="ECO:0007669"/>
    <property type="project" value="TreeGrafter"/>
</dbReference>
<dbReference type="RefSeq" id="XP_044682409.1">
    <property type="nucleotide sequence ID" value="XM_044823918.1"/>
</dbReference>
<dbReference type="AlphaFoldDB" id="A0A9P8DJS3"/>
<dbReference type="PANTHER" id="PTHR48022">
    <property type="entry name" value="PLASTIDIC GLUCOSE TRANSPORTER 4"/>
    <property type="match status" value="1"/>
</dbReference>
<proteinExistence type="predicted"/>
<feature type="transmembrane region" description="Helical" evidence="5">
    <location>
        <begin position="129"/>
        <end position="150"/>
    </location>
</feature>
<reference evidence="6" key="1">
    <citation type="journal article" date="2021" name="Mol. Plant Microbe Interact.">
        <title>Telomere to telomere genome assembly of Fusarium musae F31, causal agent of crown rot disease of banana.</title>
        <authorList>
            <person name="Degradi L."/>
            <person name="Tava V."/>
            <person name="Kunova A."/>
            <person name="Cortesi P."/>
            <person name="Saracchi M."/>
            <person name="Pasquali M."/>
        </authorList>
    </citation>
    <scope>NUCLEOTIDE SEQUENCE</scope>
    <source>
        <strain evidence="6">F31</strain>
    </source>
</reference>
<dbReference type="Gene3D" id="1.20.1250.20">
    <property type="entry name" value="MFS general substrate transporter like domains"/>
    <property type="match status" value="1"/>
</dbReference>